<evidence type="ECO:0000256" key="10">
    <source>
        <dbReference type="ARBA" id="ARBA00023455"/>
    </source>
</evidence>
<dbReference type="InterPro" id="IPR003593">
    <property type="entry name" value="AAA+_ATPase"/>
</dbReference>
<dbReference type="PROSITE" id="PS50893">
    <property type="entry name" value="ABC_TRANSPORTER_2"/>
    <property type="match status" value="1"/>
</dbReference>
<accession>A0A840PAT1</accession>
<comment type="caution">
    <text evidence="14">The sequence shown here is derived from an EMBL/GenBank/DDBJ whole genome shotgun (WGS) entry which is preliminary data.</text>
</comment>
<gene>
    <name evidence="14" type="ORF">HNP84_004705</name>
</gene>
<dbReference type="GO" id="GO:0016887">
    <property type="term" value="F:ATP hydrolysis activity"/>
    <property type="evidence" value="ECO:0007669"/>
    <property type="project" value="InterPro"/>
</dbReference>
<sequence length="599" mass="62608">MTMLLRRRLVGLVRETPVPVLSTVLLALGGTACAVGQGFATAEALRRAFAGRPLPELMAPVAAVAALVLARTALLWARDLAATWTAHAVKERLRDRLTGRLLELGPGYTLTRPAGRAQATIGDGVEAIQAYVGFYLPQVAVSLAGPVAIVAALFWLDPVVGATVGACVALVPLSRPMWRRLLGDRATAHWEAYERFAARILDALSGMTTLKTLGAGERYGMRLRADAERLYRATMGNLAASTGVYCVTAFVMTAGTALSVAVAALRLAEGHLDAAALFTVLFLAAECFRPLLELQNYWHEGFYGLAAAGGLFSLLDAEPQVREPATPVRLAPSGPPEVRFEGVTFAYPGATGPALDGVDLRIAPGTTLAVVGRSGAGKSTLVALLLRFFDPGEGRVLIDGVDLREAPIERVRAMTALVSQDVHLFYGTVADNLRIAAPGASTARLQEAARRARIHDVIAALPDGYDTVIGERGATLSGGERQRLAIARALLKDAPILVLDEATSSVDGQTERDLREALAEISAERTTLVIAHRLSTVLGADRIAVLEAGRVAEQGAPAELFAAGGAWAELAGAYAGTGAQAGTGTQAGAHAGTGTGAAR</sequence>
<evidence type="ECO:0000313" key="15">
    <source>
        <dbReference type="Proteomes" id="UP000578449"/>
    </source>
</evidence>
<evidence type="ECO:0000256" key="4">
    <source>
        <dbReference type="ARBA" id="ARBA00022519"/>
    </source>
</evidence>
<dbReference type="SUPFAM" id="SSF90123">
    <property type="entry name" value="ABC transporter transmembrane region"/>
    <property type="match status" value="1"/>
</dbReference>
<dbReference type="Pfam" id="PF00664">
    <property type="entry name" value="ABC_membrane"/>
    <property type="match status" value="1"/>
</dbReference>
<dbReference type="InterPro" id="IPR039421">
    <property type="entry name" value="Type_1_exporter"/>
</dbReference>
<keyword evidence="9 11" id="KW-0472">Membrane</keyword>
<evidence type="ECO:0000256" key="2">
    <source>
        <dbReference type="ARBA" id="ARBA00022448"/>
    </source>
</evidence>
<evidence type="ECO:0000259" key="13">
    <source>
        <dbReference type="PROSITE" id="PS50929"/>
    </source>
</evidence>
<name>A0A840PAT1_9ACTN</name>
<feature type="transmembrane region" description="Helical" evidence="11">
    <location>
        <begin position="20"/>
        <end position="45"/>
    </location>
</feature>
<dbReference type="Gene3D" id="1.20.1560.10">
    <property type="entry name" value="ABC transporter type 1, transmembrane domain"/>
    <property type="match status" value="1"/>
</dbReference>
<keyword evidence="15" id="KW-1185">Reference proteome</keyword>
<keyword evidence="3" id="KW-1003">Cell membrane</keyword>
<evidence type="ECO:0000256" key="8">
    <source>
        <dbReference type="ARBA" id="ARBA00022989"/>
    </source>
</evidence>
<protein>
    <submittedName>
        <fullName evidence="14">ATP-binding cassette subfamily B protein</fullName>
    </submittedName>
</protein>
<dbReference type="InterPro" id="IPR027417">
    <property type="entry name" value="P-loop_NTPase"/>
</dbReference>
<evidence type="ECO:0000256" key="1">
    <source>
        <dbReference type="ARBA" id="ARBA00004429"/>
    </source>
</evidence>
<reference evidence="14 15" key="1">
    <citation type="submission" date="2020-08" db="EMBL/GenBank/DDBJ databases">
        <title>Genomic Encyclopedia of Type Strains, Phase IV (KMG-IV): sequencing the most valuable type-strain genomes for metagenomic binning, comparative biology and taxonomic classification.</title>
        <authorList>
            <person name="Goeker M."/>
        </authorList>
    </citation>
    <scope>NUCLEOTIDE SEQUENCE [LARGE SCALE GENOMIC DNA]</scope>
    <source>
        <strain evidence="14 15">DSM 45615</strain>
    </source>
</reference>
<dbReference type="InterPro" id="IPR003439">
    <property type="entry name" value="ABC_transporter-like_ATP-bd"/>
</dbReference>
<feature type="transmembrane region" description="Helical" evidence="11">
    <location>
        <begin position="143"/>
        <end position="171"/>
    </location>
</feature>
<dbReference type="EMBL" id="JACHGN010000009">
    <property type="protein sequence ID" value="MBB5134971.1"/>
    <property type="molecule type" value="Genomic_DNA"/>
</dbReference>
<dbReference type="Gene3D" id="3.40.50.300">
    <property type="entry name" value="P-loop containing nucleotide triphosphate hydrolases"/>
    <property type="match status" value="1"/>
</dbReference>
<keyword evidence="6" id="KW-0547">Nucleotide-binding</keyword>
<dbReference type="GO" id="GO:0005886">
    <property type="term" value="C:plasma membrane"/>
    <property type="evidence" value="ECO:0007669"/>
    <property type="project" value="UniProtKB-SubCell"/>
</dbReference>
<keyword evidence="5 11" id="KW-0812">Transmembrane</keyword>
<keyword evidence="8 11" id="KW-1133">Transmembrane helix</keyword>
<dbReference type="GO" id="GO:0005524">
    <property type="term" value="F:ATP binding"/>
    <property type="evidence" value="ECO:0007669"/>
    <property type="project" value="UniProtKB-KW"/>
</dbReference>
<organism evidence="14 15">
    <name type="scientific">Thermocatellispora tengchongensis</name>
    <dbReference type="NCBI Taxonomy" id="1073253"/>
    <lineage>
        <taxon>Bacteria</taxon>
        <taxon>Bacillati</taxon>
        <taxon>Actinomycetota</taxon>
        <taxon>Actinomycetes</taxon>
        <taxon>Streptosporangiales</taxon>
        <taxon>Streptosporangiaceae</taxon>
        <taxon>Thermocatellispora</taxon>
    </lineage>
</organism>
<feature type="domain" description="ABC transmembrane type-1" evidence="13">
    <location>
        <begin position="24"/>
        <end position="300"/>
    </location>
</feature>
<feature type="transmembrane region" description="Helical" evidence="11">
    <location>
        <begin position="242"/>
        <end position="268"/>
    </location>
</feature>
<proteinExistence type="inferred from homology"/>
<evidence type="ECO:0000256" key="6">
    <source>
        <dbReference type="ARBA" id="ARBA00022741"/>
    </source>
</evidence>
<evidence type="ECO:0000259" key="12">
    <source>
        <dbReference type="PROSITE" id="PS50893"/>
    </source>
</evidence>
<dbReference type="FunFam" id="3.40.50.300:FF:000221">
    <property type="entry name" value="Multidrug ABC transporter ATP-binding protein"/>
    <property type="match status" value="1"/>
</dbReference>
<dbReference type="GO" id="GO:0140359">
    <property type="term" value="F:ABC-type transporter activity"/>
    <property type="evidence" value="ECO:0007669"/>
    <property type="project" value="InterPro"/>
</dbReference>
<feature type="transmembrane region" description="Helical" evidence="11">
    <location>
        <begin position="57"/>
        <end position="77"/>
    </location>
</feature>
<dbReference type="InterPro" id="IPR036640">
    <property type="entry name" value="ABC1_TM_sf"/>
</dbReference>
<dbReference type="PROSITE" id="PS50929">
    <property type="entry name" value="ABC_TM1F"/>
    <property type="match status" value="1"/>
</dbReference>
<dbReference type="SUPFAM" id="SSF52540">
    <property type="entry name" value="P-loop containing nucleoside triphosphate hydrolases"/>
    <property type="match status" value="1"/>
</dbReference>
<comment type="subcellular location">
    <subcellularLocation>
        <location evidence="1">Cell inner membrane</location>
        <topology evidence="1">Multi-pass membrane protein</topology>
    </subcellularLocation>
</comment>
<dbReference type="PROSITE" id="PS00211">
    <property type="entry name" value="ABC_TRANSPORTER_1"/>
    <property type="match status" value="1"/>
</dbReference>
<evidence type="ECO:0000256" key="5">
    <source>
        <dbReference type="ARBA" id="ARBA00022692"/>
    </source>
</evidence>
<dbReference type="InterPro" id="IPR011527">
    <property type="entry name" value="ABC1_TM_dom"/>
</dbReference>
<evidence type="ECO:0000256" key="3">
    <source>
        <dbReference type="ARBA" id="ARBA00022475"/>
    </source>
</evidence>
<evidence type="ECO:0000256" key="11">
    <source>
        <dbReference type="SAM" id="Phobius"/>
    </source>
</evidence>
<dbReference type="InterPro" id="IPR017871">
    <property type="entry name" value="ABC_transporter-like_CS"/>
</dbReference>
<dbReference type="PROSITE" id="PS51257">
    <property type="entry name" value="PROKAR_LIPOPROTEIN"/>
    <property type="match status" value="1"/>
</dbReference>
<dbReference type="PANTHER" id="PTHR24221:SF646">
    <property type="entry name" value="HAEMOLYSIN SECRETION ATP-BINDING PROTEIN"/>
    <property type="match status" value="1"/>
</dbReference>
<feature type="domain" description="ABC transporter" evidence="12">
    <location>
        <begin position="338"/>
        <end position="573"/>
    </location>
</feature>
<keyword evidence="2" id="KW-0813">Transport</keyword>
<evidence type="ECO:0000256" key="9">
    <source>
        <dbReference type="ARBA" id="ARBA00023136"/>
    </source>
</evidence>
<keyword evidence="7 14" id="KW-0067">ATP-binding</keyword>
<dbReference type="SMART" id="SM00382">
    <property type="entry name" value="AAA"/>
    <property type="match status" value="1"/>
</dbReference>
<comment type="similarity">
    <text evidence="10">Belongs to the ABC transporter superfamily. Siderophore-Fe(3+) uptake transporter (SIUT) (TC 3.A.1.21) family.</text>
</comment>
<dbReference type="GO" id="GO:0034040">
    <property type="term" value="F:ATPase-coupled lipid transmembrane transporter activity"/>
    <property type="evidence" value="ECO:0007669"/>
    <property type="project" value="TreeGrafter"/>
</dbReference>
<dbReference type="AlphaFoldDB" id="A0A840PAT1"/>
<dbReference type="Proteomes" id="UP000578449">
    <property type="component" value="Unassembled WGS sequence"/>
</dbReference>
<evidence type="ECO:0000256" key="7">
    <source>
        <dbReference type="ARBA" id="ARBA00022840"/>
    </source>
</evidence>
<dbReference type="PANTHER" id="PTHR24221">
    <property type="entry name" value="ATP-BINDING CASSETTE SUB-FAMILY B"/>
    <property type="match status" value="1"/>
</dbReference>
<evidence type="ECO:0000313" key="14">
    <source>
        <dbReference type="EMBL" id="MBB5134971.1"/>
    </source>
</evidence>
<dbReference type="Pfam" id="PF00005">
    <property type="entry name" value="ABC_tran"/>
    <property type="match status" value="1"/>
</dbReference>
<keyword evidence="4" id="KW-0997">Cell inner membrane</keyword>